<dbReference type="SUPFAM" id="SSF56219">
    <property type="entry name" value="DNase I-like"/>
    <property type="match status" value="1"/>
</dbReference>
<name>A0A1S4BB97_TOBAC</name>
<reference evidence="2" key="1">
    <citation type="submission" date="2025-08" db="UniProtKB">
        <authorList>
            <consortium name="RefSeq"/>
        </authorList>
    </citation>
    <scope>IDENTIFICATION</scope>
</reference>
<evidence type="ECO:0000256" key="1">
    <source>
        <dbReference type="SAM" id="Coils"/>
    </source>
</evidence>
<organism evidence="2">
    <name type="scientific">Nicotiana tabacum</name>
    <name type="common">Common tobacco</name>
    <dbReference type="NCBI Taxonomy" id="4097"/>
    <lineage>
        <taxon>Eukaryota</taxon>
        <taxon>Viridiplantae</taxon>
        <taxon>Streptophyta</taxon>
        <taxon>Embryophyta</taxon>
        <taxon>Tracheophyta</taxon>
        <taxon>Spermatophyta</taxon>
        <taxon>Magnoliopsida</taxon>
        <taxon>eudicotyledons</taxon>
        <taxon>Gunneridae</taxon>
        <taxon>Pentapetalae</taxon>
        <taxon>asterids</taxon>
        <taxon>lamiids</taxon>
        <taxon>Solanales</taxon>
        <taxon>Solanaceae</taxon>
        <taxon>Nicotianoideae</taxon>
        <taxon>Nicotianeae</taxon>
        <taxon>Nicotiana</taxon>
    </lineage>
</organism>
<protein>
    <recommendedName>
        <fullName evidence="3">Craniofacial development protein 2-like</fullName>
    </recommendedName>
</protein>
<dbReference type="PANTHER" id="PTHR33710:SF80">
    <property type="entry name" value="ENDONUCLEASE_EXONUCLEASE_PHOSPHATASE"/>
    <property type="match status" value="1"/>
</dbReference>
<evidence type="ECO:0008006" key="3">
    <source>
        <dbReference type="Google" id="ProtNLM"/>
    </source>
</evidence>
<feature type="coiled-coil region" evidence="1">
    <location>
        <begin position="189"/>
        <end position="216"/>
    </location>
</feature>
<dbReference type="KEGG" id="nta:107806449"/>
<dbReference type="PANTHER" id="PTHR33710">
    <property type="entry name" value="BNAC02G09200D PROTEIN"/>
    <property type="match status" value="1"/>
</dbReference>
<dbReference type="OrthoDB" id="1742140at2759"/>
<dbReference type="RefSeq" id="XP_016486093.1">
    <property type="nucleotide sequence ID" value="XM_016630607.1"/>
</dbReference>
<sequence>MCCYLTVVYGHNDADKRRNLWEQLKRIAQNITGSWLIGGDFNAILYAQDRLSKVPVKSTDIKEFAECCHDIGVAELPWKGEYFTWTNKQQGDDRVFGNDIWMMNYNHLNTVYGEPYISDHNPMSINIRQTQKFNKSPFRFFNVWANHPDFLMIIREEWSNNKGTGEMKSIWAKLKRMKSKFRQLNEAEFKGVTEKIEEARQTIQHIQKQLQNNYSDMLQEQEKDWLQKLETWSMKEERILQQKSRANWIKLGDGNNKHFTAVIKERQQRKYLDELQTL</sequence>
<proteinExistence type="predicted"/>
<dbReference type="Gene3D" id="3.60.10.10">
    <property type="entry name" value="Endonuclease/exonuclease/phosphatase"/>
    <property type="match status" value="1"/>
</dbReference>
<dbReference type="PaxDb" id="4097-A0A1S4BB97"/>
<dbReference type="InterPro" id="IPR036691">
    <property type="entry name" value="Endo/exonu/phosph_ase_sf"/>
</dbReference>
<gene>
    <name evidence="2" type="primary">LOC107806449</name>
</gene>
<evidence type="ECO:0000313" key="2">
    <source>
        <dbReference type="RefSeq" id="XP_016486093.1"/>
    </source>
</evidence>
<dbReference type="STRING" id="4097.A0A1S4BB97"/>
<accession>A0A1S4BB97</accession>
<keyword evidence="1" id="KW-0175">Coiled coil</keyword>
<feature type="non-terminal residue" evidence="2">
    <location>
        <position position="278"/>
    </location>
</feature>
<dbReference type="OMA" id="PMSINIR"/>
<dbReference type="AlphaFoldDB" id="A0A1S4BB97"/>